<proteinExistence type="predicted"/>
<evidence type="ECO:0000313" key="2">
    <source>
        <dbReference type="EMBL" id="MCO8271038.1"/>
    </source>
</evidence>
<dbReference type="EMBL" id="JAMYJR010000010">
    <property type="protein sequence ID" value="MCO8271038.1"/>
    <property type="molecule type" value="Genomic_DNA"/>
</dbReference>
<dbReference type="Gene3D" id="3.40.50.720">
    <property type="entry name" value="NAD(P)-binding Rossmann-like Domain"/>
    <property type="match status" value="1"/>
</dbReference>
<protein>
    <submittedName>
        <fullName evidence="2">SDR family oxidoreductase</fullName>
    </submittedName>
</protein>
<dbReference type="PANTHER" id="PTHR43355:SF2">
    <property type="entry name" value="FLAVIN REDUCTASE (NADPH)"/>
    <property type="match status" value="1"/>
</dbReference>
<dbReference type="RefSeq" id="WP_253237172.1">
    <property type="nucleotide sequence ID" value="NZ_JAMYJR010000010.1"/>
</dbReference>
<dbReference type="InterPro" id="IPR051606">
    <property type="entry name" value="Polyketide_Oxido-like"/>
</dbReference>
<keyword evidence="3" id="KW-1185">Reference proteome</keyword>
<dbReference type="PANTHER" id="PTHR43355">
    <property type="entry name" value="FLAVIN REDUCTASE (NADPH)"/>
    <property type="match status" value="1"/>
</dbReference>
<feature type="domain" description="NAD(P)-binding" evidence="1">
    <location>
        <begin position="8"/>
        <end position="190"/>
    </location>
</feature>
<dbReference type="InterPro" id="IPR016040">
    <property type="entry name" value="NAD(P)-bd_dom"/>
</dbReference>
<dbReference type="Pfam" id="PF13460">
    <property type="entry name" value="NAD_binding_10"/>
    <property type="match status" value="1"/>
</dbReference>
<dbReference type="Proteomes" id="UP001523369">
    <property type="component" value="Unassembled WGS sequence"/>
</dbReference>
<evidence type="ECO:0000313" key="3">
    <source>
        <dbReference type="Proteomes" id="UP001523369"/>
    </source>
</evidence>
<reference evidence="2 3" key="1">
    <citation type="submission" date="2022-06" db="EMBL/GenBank/DDBJ databases">
        <title>New Species of the Genus Actinoplanes, ActinopZanes ferrugineus.</title>
        <authorList>
            <person name="Ding P."/>
        </authorList>
    </citation>
    <scope>NUCLEOTIDE SEQUENCE [LARGE SCALE GENOMIC DNA]</scope>
    <source>
        <strain evidence="2 3">TRM88003</strain>
    </source>
</reference>
<dbReference type="InterPro" id="IPR036291">
    <property type="entry name" value="NAD(P)-bd_dom_sf"/>
</dbReference>
<comment type="caution">
    <text evidence="2">The sequence shown here is derived from an EMBL/GenBank/DDBJ whole genome shotgun (WGS) entry which is preliminary data.</text>
</comment>
<gene>
    <name evidence="2" type="ORF">M1L60_10580</name>
</gene>
<dbReference type="SUPFAM" id="SSF51735">
    <property type="entry name" value="NAD(P)-binding Rossmann-fold domains"/>
    <property type="match status" value="1"/>
</dbReference>
<sequence length="202" mass="20568">MEITVLAASGATGLQLTRQALDRGHTVVAIARTPGRIAVPDHPRLTRVAADVREPNSIAAALHDREVVVSGLGIAGRDKPGVLTAGARALSHGRVVWLGAYGTGPSASAAGPVTRGLLRLLGDQIADKVAADALVLAAGGTVFHAAILTDGPLSPDRRTVKLGDAPKRLLPACVSRATVAAALLDEAENPAYAGSIALPLER</sequence>
<name>A0ABT1DJL8_9ACTN</name>
<organism evidence="2 3">
    <name type="scientific">Paractinoplanes aksuensis</name>
    <dbReference type="NCBI Taxonomy" id="2939490"/>
    <lineage>
        <taxon>Bacteria</taxon>
        <taxon>Bacillati</taxon>
        <taxon>Actinomycetota</taxon>
        <taxon>Actinomycetes</taxon>
        <taxon>Micromonosporales</taxon>
        <taxon>Micromonosporaceae</taxon>
        <taxon>Paractinoplanes</taxon>
    </lineage>
</organism>
<accession>A0ABT1DJL8</accession>
<evidence type="ECO:0000259" key="1">
    <source>
        <dbReference type="Pfam" id="PF13460"/>
    </source>
</evidence>